<proteinExistence type="predicted"/>
<dbReference type="Proteomes" id="UP000015102">
    <property type="component" value="Unassembled WGS sequence"/>
</dbReference>
<accession>T1GQW4</accession>
<dbReference type="HOGENOM" id="CLU_2657328_0_0_1"/>
<evidence type="ECO:0000313" key="1">
    <source>
        <dbReference type="EnsemblMetazoa" id="MESCA006029-PA"/>
    </source>
</evidence>
<dbReference type="EnsemblMetazoa" id="MESCA006029-RA">
    <property type="protein sequence ID" value="MESCA006029-PA"/>
    <property type="gene ID" value="MESCA006029"/>
</dbReference>
<dbReference type="EMBL" id="CAQQ02039553">
    <property type="status" value="NOT_ANNOTATED_CDS"/>
    <property type="molecule type" value="Genomic_DNA"/>
</dbReference>
<dbReference type="AlphaFoldDB" id="T1GQW4"/>
<protein>
    <submittedName>
        <fullName evidence="1">Uncharacterized protein</fullName>
    </submittedName>
</protein>
<keyword evidence="2" id="KW-1185">Reference proteome</keyword>
<evidence type="ECO:0000313" key="2">
    <source>
        <dbReference type="Proteomes" id="UP000015102"/>
    </source>
</evidence>
<dbReference type="EMBL" id="CAQQ02039554">
    <property type="status" value="NOT_ANNOTATED_CDS"/>
    <property type="molecule type" value="Genomic_DNA"/>
</dbReference>
<name>T1GQW4_MEGSC</name>
<sequence length="76" mass="8167">MSSGTVGAENHQDTNALPDLPTIVKLVSACGLIKFQNAKTKVGLLFLVKWFDMADSTYSAADVKYRTADPLGKIGH</sequence>
<reference evidence="2" key="1">
    <citation type="submission" date="2013-02" db="EMBL/GenBank/DDBJ databases">
        <authorList>
            <person name="Hughes D."/>
        </authorList>
    </citation>
    <scope>NUCLEOTIDE SEQUENCE</scope>
    <source>
        <strain>Durham</strain>
        <strain evidence="2">NC isolate 2 -- Noor lab</strain>
    </source>
</reference>
<reference evidence="1" key="2">
    <citation type="submission" date="2015-06" db="UniProtKB">
        <authorList>
            <consortium name="EnsemblMetazoa"/>
        </authorList>
    </citation>
    <scope>IDENTIFICATION</scope>
</reference>
<organism evidence="1 2">
    <name type="scientific">Megaselia scalaris</name>
    <name type="common">Humpbacked fly</name>
    <name type="synonym">Phora scalaris</name>
    <dbReference type="NCBI Taxonomy" id="36166"/>
    <lineage>
        <taxon>Eukaryota</taxon>
        <taxon>Metazoa</taxon>
        <taxon>Ecdysozoa</taxon>
        <taxon>Arthropoda</taxon>
        <taxon>Hexapoda</taxon>
        <taxon>Insecta</taxon>
        <taxon>Pterygota</taxon>
        <taxon>Neoptera</taxon>
        <taxon>Endopterygota</taxon>
        <taxon>Diptera</taxon>
        <taxon>Brachycera</taxon>
        <taxon>Muscomorpha</taxon>
        <taxon>Platypezoidea</taxon>
        <taxon>Phoridae</taxon>
        <taxon>Megaseliini</taxon>
        <taxon>Megaselia</taxon>
    </lineage>
</organism>